<evidence type="ECO:0000259" key="2">
    <source>
        <dbReference type="Pfam" id="PF03372"/>
    </source>
</evidence>
<dbReference type="SUPFAM" id="SSF56219">
    <property type="entry name" value="DNase I-like"/>
    <property type="match status" value="1"/>
</dbReference>
<gene>
    <name evidence="4" type="ORF">DW888_02625</name>
</gene>
<dbReference type="Pfam" id="PF18962">
    <property type="entry name" value="Por_Secre_tail"/>
    <property type="match status" value="1"/>
</dbReference>
<dbReference type="GO" id="GO:0003824">
    <property type="term" value="F:catalytic activity"/>
    <property type="evidence" value="ECO:0007669"/>
    <property type="project" value="InterPro"/>
</dbReference>
<proteinExistence type="predicted"/>
<sequence>MKKYLLLLVGALCFCLNIVAQTYPKKANVIRLLTYNSHYCKGGTDPGNINSYNTQRFALVIKTLDADIVSLQELDSAANSRGKRYLLNEIAQATGLNYTPVYGKAASYDGGSIGCGTLVKKDLTITKVKKIPLPGDEPRVVVRTDFEDFVFMSTHFDLNDNKRIQGAGIISTELDYIRKPVFLAGDLNDSHRWGNGGIAFPTLMNCFEIASDTEGNSIPGRTDNSALIDYVLFRDYNNSGIKVVDTHIVRSLTINGSNVDLKDVSDHYPVFVDVELPGATGITDQVKKNVQLYYDSEHESITILSSEDIDNVEIYQITGQKIKEVYGENTDRVSLSGLNKGIYLVKIIIGNKYIVEKIMKN</sequence>
<dbReference type="InterPro" id="IPR026444">
    <property type="entry name" value="Secre_tail"/>
</dbReference>
<name>A0A413VYQ7_9BACE</name>
<organism evidence="4 5">
    <name type="scientific">Bacteroides nordii</name>
    <dbReference type="NCBI Taxonomy" id="291645"/>
    <lineage>
        <taxon>Bacteria</taxon>
        <taxon>Pseudomonadati</taxon>
        <taxon>Bacteroidota</taxon>
        <taxon>Bacteroidia</taxon>
        <taxon>Bacteroidales</taxon>
        <taxon>Bacteroidaceae</taxon>
        <taxon>Bacteroides</taxon>
    </lineage>
</organism>
<dbReference type="AlphaFoldDB" id="A0A413VYQ7"/>
<dbReference type="PANTHER" id="PTHR14859">
    <property type="entry name" value="CALCOFLUOR WHITE HYPERSENSITIVE PROTEIN PRECURSOR"/>
    <property type="match status" value="1"/>
</dbReference>
<feature type="chain" id="PRO_5019023628" evidence="1">
    <location>
        <begin position="21"/>
        <end position="361"/>
    </location>
</feature>
<dbReference type="GO" id="GO:0016020">
    <property type="term" value="C:membrane"/>
    <property type="evidence" value="ECO:0007669"/>
    <property type="project" value="GOC"/>
</dbReference>
<dbReference type="Gene3D" id="3.60.10.10">
    <property type="entry name" value="Endonuclease/exonuclease/phosphatase"/>
    <property type="match status" value="1"/>
</dbReference>
<feature type="signal peptide" evidence="1">
    <location>
        <begin position="1"/>
        <end position="20"/>
    </location>
</feature>
<comment type="caution">
    <text evidence="4">The sequence shown here is derived from an EMBL/GenBank/DDBJ whole genome shotgun (WGS) entry which is preliminary data.</text>
</comment>
<evidence type="ECO:0000256" key="1">
    <source>
        <dbReference type="SAM" id="SignalP"/>
    </source>
</evidence>
<dbReference type="EMBL" id="QSGO01000001">
    <property type="protein sequence ID" value="RHB38712.1"/>
    <property type="molecule type" value="Genomic_DNA"/>
</dbReference>
<evidence type="ECO:0000313" key="4">
    <source>
        <dbReference type="EMBL" id="RHB38712.1"/>
    </source>
</evidence>
<dbReference type="InterPro" id="IPR051916">
    <property type="entry name" value="GPI-anchor_lipid_remodeler"/>
</dbReference>
<dbReference type="Proteomes" id="UP000284379">
    <property type="component" value="Unassembled WGS sequence"/>
</dbReference>
<dbReference type="InterPro" id="IPR036691">
    <property type="entry name" value="Endo/exonu/phosph_ase_sf"/>
</dbReference>
<keyword evidence="1" id="KW-0732">Signal</keyword>
<dbReference type="RefSeq" id="WP_002560930.1">
    <property type="nucleotide sequence ID" value="NZ_CABJFV010000001.1"/>
</dbReference>
<dbReference type="PANTHER" id="PTHR14859:SF15">
    <property type="entry name" value="ENDONUCLEASE_EXONUCLEASE_PHOSPHATASE DOMAIN-CONTAINING PROTEIN"/>
    <property type="match status" value="1"/>
</dbReference>
<dbReference type="InterPro" id="IPR005135">
    <property type="entry name" value="Endo/exonuclease/phosphatase"/>
</dbReference>
<reference evidence="4 5" key="1">
    <citation type="submission" date="2018-08" db="EMBL/GenBank/DDBJ databases">
        <title>A genome reference for cultivated species of the human gut microbiota.</title>
        <authorList>
            <person name="Zou Y."/>
            <person name="Xue W."/>
            <person name="Luo G."/>
        </authorList>
    </citation>
    <scope>NUCLEOTIDE SEQUENCE [LARGE SCALE GENOMIC DNA]</scope>
    <source>
        <strain evidence="4 5">AM40-30BH</strain>
    </source>
</reference>
<evidence type="ECO:0000313" key="5">
    <source>
        <dbReference type="Proteomes" id="UP000284379"/>
    </source>
</evidence>
<dbReference type="GO" id="GO:0006506">
    <property type="term" value="P:GPI anchor biosynthetic process"/>
    <property type="evidence" value="ECO:0007669"/>
    <property type="project" value="TreeGrafter"/>
</dbReference>
<accession>A0A413VYQ7</accession>
<feature type="domain" description="Endonuclease/exonuclease/phosphatase" evidence="2">
    <location>
        <begin position="51"/>
        <end position="267"/>
    </location>
</feature>
<dbReference type="Pfam" id="PF03372">
    <property type="entry name" value="Exo_endo_phos"/>
    <property type="match status" value="1"/>
</dbReference>
<dbReference type="NCBIfam" id="TIGR04183">
    <property type="entry name" value="Por_Secre_tail"/>
    <property type="match status" value="1"/>
</dbReference>
<protein>
    <submittedName>
        <fullName evidence="4">T9SS C-terminal target domain-containing protein</fullName>
    </submittedName>
</protein>
<feature type="domain" description="Secretion system C-terminal sorting" evidence="3">
    <location>
        <begin position="300"/>
        <end position="358"/>
    </location>
</feature>
<evidence type="ECO:0000259" key="3">
    <source>
        <dbReference type="Pfam" id="PF18962"/>
    </source>
</evidence>